<evidence type="ECO:0000313" key="2">
    <source>
        <dbReference type="Proteomes" id="UP000597762"/>
    </source>
</evidence>
<dbReference type="Pfam" id="PF06581">
    <property type="entry name" value="p31comet"/>
    <property type="match status" value="1"/>
</dbReference>
<reference evidence="1" key="1">
    <citation type="submission" date="2021-01" db="EMBL/GenBank/DDBJ databases">
        <authorList>
            <person name="Li R."/>
            <person name="Bekaert M."/>
        </authorList>
    </citation>
    <scope>NUCLEOTIDE SEQUENCE</scope>
    <source>
        <strain evidence="1">Farmed</strain>
    </source>
</reference>
<name>A0A812CQM7_ACAPH</name>
<organism evidence="1 2">
    <name type="scientific">Acanthosepion pharaonis</name>
    <name type="common">Pharaoh cuttlefish</name>
    <name type="synonym">Sepia pharaonis</name>
    <dbReference type="NCBI Taxonomy" id="158019"/>
    <lineage>
        <taxon>Eukaryota</taxon>
        <taxon>Metazoa</taxon>
        <taxon>Spiralia</taxon>
        <taxon>Lophotrochozoa</taxon>
        <taxon>Mollusca</taxon>
        <taxon>Cephalopoda</taxon>
        <taxon>Coleoidea</taxon>
        <taxon>Decapodiformes</taxon>
        <taxon>Sepiida</taxon>
        <taxon>Sepiina</taxon>
        <taxon>Sepiidae</taxon>
        <taxon>Acanthosepion</taxon>
    </lineage>
</organism>
<evidence type="ECO:0000313" key="1">
    <source>
        <dbReference type="EMBL" id="CAE1273488.1"/>
    </source>
</evidence>
<evidence type="ECO:0008006" key="3">
    <source>
        <dbReference type="Google" id="ProtNLM"/>
    </source>
</evidence>
<comment type="caution">
    <text evidence="1">The sequence shown here is derived from an EMBL/GenBank/DDBJ whole genome shotgun (WGS) entry which is preliminary data.</text>
</comment>
<dbReference type="PANTHER" id="PTHR15681:SF1">
    <property type="entry name" value="MAD2L1-BINDING PROTEIN"/>
    <property type="match status" value="1"/>
</dbReference>
<sequence length="272" mass="30946">MALPVARRTVMCNISFDGLLDKSNEAALFIELIKYILFEKNQMPEMFDQLKRSTRVRGKNANPKISNKNERQAFLLFSSCQKLFADITSAFQNLYDIKESIIVLGSSPTNPKEIYHIQFPTTVTSGLKPLSCKESKQSLFLQIFAQDPFHVGQKIALTNLHVLLLLPRCTKIQGFTAKPTYKVPGRSQHYYLKLTCKAKEDPEVSLVSQPKVTDIVLDISGIVPLDIDDENEEKCSQPIANDKEFFKLVEEETEDDYIWFQANVNIKGYQLG</sequence>
<gene>
    <name evidence="1" type="ORF">SPHA_38191</name>
</gene>
<dbReference type="GO" id="GO:0005634">
    <property type="term" value="C:nucleus"/>
    <property type="evidence" value="ECO:0007669"/>
    <property type="project" value="InterPro"/>
</dbReference>
<dbReference type="EMBL" id="CAHIKZ030001728">
    <property type="protein sequence ID" value="CAE1273488.1"/>
    <property type="molecule type" value="Genomic_DNA"/>
</dbReference>
<dbReference type="PANTHER" id="PTHR15681">
    <property type="entry name" value="MAD2L1-BINDING PROTEIN"/>
    <property type="match status" value="1"/>
</dbReference>
<dbReference type="AlphaFoldDB" id="A0A812CQM7"/>
<protein>
    <recommendedName>
        <fullName evidence="3">MAD2L1-binding protein</fullName>
    </recommendedName>
</protein>
<dbReference type="GO" id="GO:0007096">
    <property type="term" value="P:regulation of exit from mitosis"/>
    <property type="evidence" value="ECO:0007669"/>
    <property type="project" value="InterPro"/>
</dbReference>
<dbReference type="OrthoDB" id="6334764at2759"/>
<keyword evidence="2" id="KW-1185">Reference proteome</keyword>
<dbReference type="InterPro" id="IPR009511">
    <property type="entry name" value="MAD1/Cdc20-bound-Mad2-bd"/>
</dbReference>
<dbReference type="Proteomes" id="UP000597762">
    <property type="component" value="Unassembled WGS sequence"/>
</dbReference>
<dbReference type="InterPro" id="IPR053729">
    <property type="entry name" value="MAD2L1BP_domain_sf"/>
</dbReference>
<accession>A0A812CQM7</accession>
<dbReference type="Gene3D" id="3.30.900.20">
    <property type="match status" value="1"/>
</dbReference>
<proteinExistence type="predicted"/>